<feature type="transmembrane region" description="Helical" evidence="11">
    <location>
        <begin position="95"/>
        <end position="112"/>
    </location>
</feature>
<proteinExistence type="inferred from homology"/>
<keyword evidence="2 11" id="KW-0813">Transport</keyword>
<comment type="subcellular location">
    <subcellularLocation>
        <location evidence="1 11">Membrane</location>
        <topology evidence="1 11">Multi-pass membrane protein</topology>
    </subcellularLocation>
</comment>
<evidence type="ECO:0000256" key="11">
    <source>
        <dbReference type="RuleBase" id="RU361221"/>
    </source>
</evidence>
<keyword evidence="8 11" id="KW-0472">Membrane</keyword>
<dbReference type="PROSITE" id="PS51371">
    <property type="entry name" value="CBS"/>
    <property type="match status" value="1"/>
</dbReference>
<evidence type="ECO:0000256" key="12">
    <source>
        <dbReference type="SAM" id="MobiDB-lite"/>
    </source>
</evidence>
<evidence type="ECO:0000256" key="9">
    <source>
        <dbReference type="ARBA" id="ARBA00023214"/>
    </source>
</evidence>
<keyword evidence="5 11" id="KW-1133">Transmembrane helix</keyword>
<feature type="transmembrane region" description="Helical" evidence="11">
    <location>
        <begin position="428"/>
        <end position="452"/>
    </location>
</feature>
<accession>A0A1S3HME3</accession>
<dbReference type="Pfam" id="PF00571">
    <property type="entry name" value="CBS"/>
    <property type="match status" value="2"/>
</dbReference>
<feature type="transmembrane region" description="Helical" evidence="11">
    <location>
        <begin position="118"/>
        <end position="135"/>
    </location>
</feature>
<dbReference type="GeneID" id="106156097"/>
<feature type="region of interest" description="Disordered" evidence="12">
    <location>
        <begin position="778"/>
        <end position="824"/>
    </location>
</feature>
<dbReference type="PRINTS" id="PR00762">
    <property type="entry name" value="CLCHANNEL"/>
</dbReference>
<keyword evidence="9 11" id="KW-0868">Chloride</keyword>
<feature type="transmembrane region" description="Helical" evidence="11">
    <location>
        <begin position="156"/>
        <end position="180"/>
    </location>
</feature>
<dbReference type="PANTHER" id="PTHR11689">
    <property type="entry name" value="CHLORIDE CHANNEL PROTEIN CLC FAMILY MEMBER"/>
    <property type="match status" value="1"/>
</dbReference>
<dbReference type="SUPFAM" id="SSF81340">
    <property type="entry name" value="Clc chloride channel"/>
    <property type="match status" value="1"/>
</dbReference>
<keyword evidence="7 10" id="KW-0129">CBS domain</keyword>
<feature type="transmembrane region" description="Helical" evidence="11">
    <location>
        <begin position="396"/>
        <end position="416"/>
    </location>
</feature>
<dbReference type="AlphaFoldDB" id="A0A1S3HME3"/>
<dbReference type="InterPro" id="IPR000644">
    <property type="entry name" value="CBS_dom"/>
</dbReference>
<feature type="transmembrane region" description="Helical" evidence="11">
    <location>
        <begin position="290"/>
        <end position="311"/>
    </location>
</feature>
<dbReference type="InterPro" id="IPR001807">
    <property type="entry name" value="ClC"/>
</dbReference>
<dbReference type="SMART" id="SM00116">
    <property type="entry name" value="CBS"/>
    <property type="match status" value="2"/>
</dbReference>
<evidence type="ECO:0000256" key="7">
    <source>
        <dbReference type="ARBA" id="ARBA00023122"/>
    </source>
</evidence>
<dbReference type="Pfam" id="PF00654">
    <property type="entry name" value="Voltage_CLC"/>
    <property type="match status" value="1"/>
</dbReference>
<keyword evidence="4" id="KW-0677">Repeat</keyword>
<dbReference type="GO" id="GO:0005765">
    <property type="term" value="C:lysosomal membrane"/>
    <property type="evidence" value="ECO:0007669"/>
    <property type="project" value="TreeGrafter"/>
</dbReference>
<keyword evidence="14" id="KW-1185">Reference proteome</keyword>
<evidence type="ECO:0000256" key="6">
    <source>
        <dbReference type="ARBA" id="ARBA00023065"/>
    </source>
</evidence>
<dbReference type="Proteomes" id="UP000085678">
    <property type="component" value="Unplaced"/>
</dbReference>
<protein>
    <recommendedName>
        <fullName evidence="11">Chloride channel protein</fullName>
    </recommendedName>
</protein>
<feature type="domain" description="CBS" evidence="13">
    <location>
        <begin position="716"/>
        <end position="772"/>
    </location>
</feature>
<dbReference type="RefSeq" id="XP_013386666.1">
    <property type="nucleotide sequence ID" value="XM_013531212.1"/>
</dbReference>
<evidence type="ECO:0000313" key="15">
    <source>
        <dbReference type="RefSeq" id="XP_013386666.1"/>
    </source>
</evidence>
<evidence type="ECO:0000256" key="8">
    <source>
        <dbReference type="ARBA" id="ARBA00023136"/>
    </source>
</evidence>
<reference evidence="15" key="1">
    <citation type="journal article" date="2015" name="Nat. Commun.">
        <title>The Lingula genome provides insights into brachiopod evolution and the origin of phosphate biomineralization.</title>
        <authorList>
            <person name="Luo Y.J."/>
            <person name="Takeuchi T."/>
            <person name="Koyanagi R."/>
            <person name="Yamada L."/>
            <person name="Kanda M."/>
            <person name="Khalturina M."/>
            <person name="Fujie M."/>
            <person name="Yamasaki S.I."/>
            <person name="Endo K."/>
            <person name="Satoh N."/>
        </authorList>
    </citation>
    <scope>NUCLEOTIDE SEQUENCE</scope>
</reference>
<evidence type="ECO:0000256" key="10">
    <source>
        <dbReference type="PROSITE-ProRule" id="PRU00703"/>
    </source>
</evidence>
<feature type="transmembrane region" description="Helical" evidence="11">
    <location>
        <begin position="42"/>
        <end position="65"/>
    </location>
</feature>
<evidence type="ECO:0000256" key="3">
    <source>
        <dbReference type="ARBA" id="ARBA00022692"/>
    </source>
</evidence>
<feature type="compositionally biased region" description="Polar residues" evidence="12">
    <location>
        <begin position="797"/>
        <end position="824"/>
    </location>
</feature>
<sequence length="824" mass="91673">MIGAGTGIIAFLIDFIVGKLSELKFMVVEKSINECSTEGCLAISLLYLLAFNVGFVLIAAVLTVIEPIAAGSGIPEIKCYLNGIKMPRVARMKTLVSKAVGVLFSVAGGLFVGKEGPMIHSGAILGAGIPMLSSTTCKCVDCRYKHFRTDRDKRDFVSSGAAAGVAAAFGAPVGGVLFSLEEGSSFWNQSLTWRSFFCAMSATYTLNFFRSGVDSNQWGYFFLPGLVNFGVFKCKTGDENCFLWTTPDLLVFLIMAVVGGLLGALFNRINQSLTEQRMQSVQQRGKKAKILEALLVASVTTTLTFIAAMTLGTCSQIMIPIATNSTNSGSEGVRKFFCPDGMYNDMATLFFNSEEIAIKQLFHQDGRFGISTLGIFFIFFFFLACWTYGVGVPSGLFVPSLLCGACYGRLVATVLVDYFEFEHSHLGTFALVGAAAFLGGVVRMTISLTVIIIEATNEIQYSLPIMLVLMVAKWVGDLFNEGLYDIHIELKHIPLLHWEPPTGLDRVAATSVMSTDLVYIYPHTRLQSIINILRTTAHNCFPVVTLDTAKDVADSQQRTTLGRQNLEFRVRSTVTREKEYEKRMSHRHQQFTRLTLPSSFSSLRQRPRSYSSHETVTRARSSEDSFAPFDFTYDDTLEEIIDKQIPSLRFHGIIRRDELVALIKNRIYYFESNLNIKQPLLTFEGMREDYPRFSSIWDINTGYVTSEMILDVTPYMNRCPYTVSTYCTVPQVFSLFRSMGLRHLPVLNDMGQIVGIITRHDLTHHALQEHIVDHSAKNDMVPDEMTNGSVLTRDESSYASTAGNPRPTRSPSWQKSSIQKSYAT</sequence>
<dbReference type="InParanoid" id="A0A1S3HME3"/>
<evidence type="ECO:0000313" key="14">
    <source>
        <dbReference type="Proteomes" id="UP000085678"/>
    </source>
</evidence>
<keyword evidence="6 11" id="KW-0406">Ion transport</keyword>
<comment type="similarity">
    <text evidence="11">Belongs to the chloride channel (TC 2.A.49) family.</text>
</comment>
<evidence type="ECO:0000256" key="4">
    <source>
        <dbReference type="ARBA" id="ARBA00022737"/>
    </source>
</evidence>
<dbReference type="SUPFAM" id="SSF54631">
    <property type="entry name" value="CBS-domain pair"/>
    <property type="match status" value="2"/>
</dbReference>
<evidence type="ECO:0000256" key="1">
    <source>
        <dbReference type="ARBA" id="ARBA00004141"/>
    </source>
</evidence>
<comment type="caution">
    <text evidence="11">Lacks conserved residue(s) required for the propagation of feature annotation.</text>
</comment>
<dbReference type="KEGG" id="lak:106156097"/>
<dbReference type="STRING" id="7574.A0A1S3HME3"/>
<organism evidence="14 15">
    <name type="scientific">Lingula anatina</name>
    <name type="common">Brachiopod</name>
    <name type="synonym">Lingula unguis</name>
    <dbReference type="NCBI Taxonomy" id="7574"/>
    <lineage>
        <taxon>Eukaryota</taxon>
        <taxon>Metazoa</taxon>
        <taxon>Spiralia</taxon>
        <taxon>Lophotrochozoa</taxon>
        <taxon>Brachiopoda</taxon>
        <taxon>Linguliformea</taxon>
        <taxon>Lingulata</taxon>
        <taxon>Lingulida</taxon>
        <taxon>Linguloidea</taxon>
        <taxon>Lingulidae</taxon>
        <taxon>Lingula</taxon>
    </lineage>
</organism>
<name>A0A1S3HME3_LINAN</name>
<dbReference type="PANTHER" id="PTHR11689:SF158">
    <property type="entry name" value="H(+)_CL(-) EXCHANGE TRANSPORTER 6"/>
    <property type="match status" value="1"/>
</dbReference>
<feature type="transmembrane region" description="Helical" evidence="11">
    <location>
        <begin position="249"/>
        <end position="269"/>
    </location>
</feature>
<evidence type="ECO:0000256" key="2">
    <source>
        <dbReference type="ARBA" id="ARBA00022448"/>
    </source>
</evidence>
<evidence type="ECO:0000259" key="13">
    <source>
        <dbReference type="PROSITE" id="PS51371"/>
    </source>
</evidence>
<keyword evidence="3 11" id="KW-0812">Transmembrane</keyword>
<dbReference type="InterPro" id="IPR051280">
    <property type="entry name" value="Cl-channel/antiporter"/>
</dbReference>
<dbReference type="InterPro" id="IPR014743">
    <property type="entry name" value="Cl-channel_core"/>
</dbReference>
<dbReference type="OrthoDB" id="428525at2759"/>
<gene>
    <name evidence="15" type="primary">LOC106156097</name>
</gene>
<dbReference type="InterPro" id="IPR046342">
    <property type="entry name" value="CBS_dom_sf"/>
</dbReference>
<evidence type="ECO:0000256" key="5">
    <source>
        <dbReference type="ARBA" id="ARBA00022989"/>
    </source>
</evidence>
<reference evidence="15" key="2">
    <citation type="submission" date="2025-08" db="UniProtKB">
        <authorList>
            <consortium name="RefSeq"/>
        </authorList>
    </citation>
    <scope>IDENTIFICATION</scope>
</reference>
<feature type="transmembrane region" description="Helical" evidence="11">
    <location>
        <begin position="368"/>
        <end position="389"/>
    </location>
</feature>
<dbReference type="Gene3D" id="3.10.580.10">
    <property type="entry name" value="CBS-domain"/>
    <property type="match status" value="1"/>
</dbReference>
<dbReference type="GO" id="GO:0005254">
    <property type="term" value="F:chloride channel activity"/>
    <property type="evidence" value="ECO:0007669"/>
    <property type="project" value="UniProtKB-UniRule"/>
</dbReference>
<dbReference type="Gene3D" id="1.10.3080.10">
    <property type="entry name" value="Clc chloride channel"/>
    <property type="match status" value="1"/>
</dbReference>